<feature type="region of interest" description="Disordered" evidence="9">
    <location>
        <begin position="470"/>
        <end position="505"/>
    </location>
</feature>
<dbReference type="PROSITE" id="PS50103">
    <property type="entry name" value="ZF_C3H1"/>
    <property type="match status" value="1"/>
</dbReference>
<dbReference type="InterPro" id="IPR000571">
    <property type="entry name" value="Znf_CCCH"/>
</dbReference>
<dbReference type="InterPro" id="IPR038952">
    <property type="entry name" value="TOPAZ1"/>
</dbReference>
<evidence type="ECO:0000256" key="5">
    <source>
        <dbReference type="ARBA" id="ARBA00022782"/>
    </source>
</evidence>
<name>A0A8B9I2D9_9AVES</name>
<feature type="compositionally biased region" description="Polar residues" evidence="9">
    <location>
        <begin position="484"/>
        <end position="499"/>
    </location>
</feature>
<keyword evidence="13" id="KW-1185">Reference proteome</keyword>
<comment type="function">
    <text evidence="1">Important for normal spermatogenesis and male fertility. Specifically required for progression to the post-meiotic stages of spermatocyte development. Seems to be necessary for normal expression levels of a number of testis-expressed gene transcripts, although its role in this process is unclear.</text>
</comment>
<accession>A0A8B9I2D9</accession>
<feature type="signal peptide" evidence="10">
    <location>
        <begin position="1"/>
        <end position="22"/>
    </location>
</feature>
<evidence type="ECO:0000256" key="1">
    <source>
        <dbReference type="ARBA" id="ARBA00002132"/>
    </source>
</evidence>
<dbReference type="GO" id="GO:0035234">
    <property type="term" value="P:ectopic germ cell programmed cell death"/>
    <property type="evidence" value="ECO:0007669"/>
    <property type="project" value="Ensembl"/>
</dbReference>
<dbReference type="GO" id="GO:0006915">
    <property type="term" value="P:apoptotic process"/>
    <property type="evidence" value="ECO:0007669"/>
    <property type="project" value="Ensembl"/>
</dbReference>
<feature type="compositionally biased region" description="Basic residues" evidence="9">
    <location>
        <begin position="55"/>
        <end position="68"/>
    </location>
</feature>
<keyword evidence="5" id="KW-0221">Differentiation</keyword>
<evidence type="ECO:0000256" key="2">
    <source>
        <dbReference type="ARBA" id="ARBA00004514"/>
    </source>
</evidence>
<feature type="chain" id="PRO_5034877886" description="Protein TOPAZ1" evidence="10">
    <location>
        <begin position="23"/>
        <end position="1372"/>
    </location>
</feature>
<evidence type="ECO:0000256" key="7">
    <source>
        <dbReference type="ARBA" id="ARBA00031943"/>
    </source>
</evidence>
<protein>
    <recommendedName>
        <fullName evidence="3">Protein TOPAZ1</fullName>
    </recommendedName>
    <alternativeName>
        <fullName evidence="7">Testis- and ovary-specific PAZ domain-containing protein 1</fullName>
    </alternativeName>
</protein>
<dbReference type="InterPro" id="IPR011990">
    <property type="entry name" value="TPR-like_helical_dom_sf"/>
</dbReference>
<dbReference type="InterPro" id="IPR029435">
    <property type="entry name" value="TOPAZ1_dom"/>
</dbReference>
<dbReference type="GO" id="GO:0140742">
    <property type="term" value="P:lncRNA transcription"/>
    <property type="evidence" value="ECO:0007669"/>
    <property type="project" value="Ensembl"/>
</dbReference>
<keyword evidence="8" id="KW-0862">Zinc</keyword>
<dbReference type="GO" id="GO:0005829">
    <property type="term" value="C:cytosol"/>
    <property type="evidence" value="ECO:0007669"/>
    <property type="project" value="UniProtKB-SubCell"/>
</dbReference>
<keyword evidence="8" id="KW-0479">Metal-binding</keyword>
<reference evidence="12" key="2">
    <citation type="submission" date="2025-09" db="UniProtKB">
        <authorList>
            <consortium name="Ensembl"/>
        </authorList>
    </citation>
    <scope>IDENTIFICATION</scope>
</reference>
<feature type="compositionally biased region" description="Low complexity" evidence="9">
    <location>
        <begin position="69"/>
        <end position="88"/>
    </location>
</feature>
<evidence type="ECO:0000256" key="4">
    <source>
        <dbReference type="ARBA" id="ARBA00022490"/>
    </source>
</evidence>
<evidence type="ECO:0000313" key="13">
    <source>
        <dbReference type="Proteomes" id="UP000694426"/>
    </source>
</evidence>
<keyword evidence="10" id="KW-0732">Signal</keyword>
<dbReference type="Ensembl" id="ENSABRT00000005718.1">
    <property type="protein sequence ID" value="ENSABRP00000003979.1"/>
    <property type="gene ID" value="ENSABRG00000003680.1"/>
</dbReference>
<evidence type="ECO:0000256" key="3">
    <source>
        <dbReference type="ARBA" id="ARBA00016464"/>
    </source>
</evidence>
<comment type="subcellular location">
    <subcellularLocation>
        <location evidence="2">Cytoplasm</location>
        <location evidence="2">Cytosol</location>
    </subcellularLocation>
</comment>
<evidence type="ECO:0000256" key="10">
    <source>
        <dbReference type="SAM" id="SignalP"/>
    </source>
</evidence>
<organism evidence="12 13">
    <name type="scientific">Anser brachyrhynchus</name>
    <name type="common">Pink-footed goose</name>
    <dbReference type="NCBI Taxonomy" id="132585"/>
    <lineage>
        <taxon>Eukaryota</taxon>
        <taxon>Metazoa</taxon>
        <taxon>Chordata</taxon>
        <taxon>Craniata</taxon>
        <taxon>Vertebrata</taxon>
        <taxon>Euteleostomi</taxon>
        <taxon>Archelosauria</taxon>
        <taxon>Archosauria</taxon>
        <taxon>Dinosauria</taxon>
        <taxon>Saurischia</taxon>
        <taxon>Theropoda</taxon>
        <taxon>Coelurosauria</taxon>
        <taxon>Aves</taxon>
        <taxon>Neognathae</taxon>
        <taxon>Galloanserae</taxon>
        <taxon>Anseriformes</taxon>
        <taxon>Anatidae</taxon>
        <taxon>Anserinae</taxon>
        <taxon>Anser</taxon>
    </lineage>
</organism>
<feature type="compositionally biased region" description="Polar residues" evidence="9">
    <location>
        <begin position="154"/>
        <end position="173"/>
    </location>
</feature>
<gene>
    <name evidence="12" type="primary">TOPAZ1</name>
</gene>
<dbReference type="PANTHER" id="PTHR35671">
    <property type="entry name" value="PROTEIN TOPAZ1"/>
    <property type="match status" value="1"/>
</dbReference>
<keyword evidence="8" id="KW-0863">Zinc-finger</keyword>
<feature type="compositionally biased region" description="Low complexity" evidence="9">
    <location>
        <begin position="104"/>
        <end position="114"/>
    </location>
</feature>
<evidence type="ECO:0000256" key="8">
    <source>
        <dbReference type="PROSITE-ProRule" id="PRU00723"/>
    </source>
</evidence>
<dbReference type="GeneTree" id="ENSGT00390000012495"/>
<dbReference type="Gene3D" id="1.25.40.10">
    <property type="entry name" value="Tetratricopeptide repeat domain"/>
    <property type="match status" value="1"/>
</dbReference>
<dbReference type="PANTHER" id="PTHR35671:SF1">
    <property type="entry name" value="PROTEIN TOPAZ1"/>
    <property type="match status" value="1"/>
</dbReference>
<sequence length="1372" mass="153039">MYVFFCGARGLVFVFFGCVTEARPSKTPAAIWQRHHNASAAPAGPGAVRGSGAKRPGRLPARPRRRPRPAAQGSPGTAAEPPSRARCGAGRRRRRRPARRRGTARCTASGARDTGLGGGGGREAGRCGAAASSLPLLPEPGAQHKRKSACPDSTVEQSELNCSTNTMQKESSPIKSSLLFNEVKSQHKKGYFSCHQSQSNKFLSEKKSNMRRKRAKKMKISEMSAVQNVFTNGANECTKCELKTEVATSSSSAVLGLNHEEMALSDSWDCTDDLHTGNNTREAQEASAQRKNSTKSLAFEGGFKKTSKLSVVAKGEASINRKLRQFTCQRTVPMTGKNVWPRESCARTSEWVPKNHWSLSEGKRLLSQVFEESSDKSSLKAVGNSAVTENSGQLDLSTSLAEVKERAHNAVDLNAKCLTSVETSESSSMDIDETCGMSNENVESPVNMVTSAVAFNPDDMQEVKATSNFTAKPKNKNKGAVTKRSPSVTVQNNTSTSNKSRIKLSRKASVVNQTLSDVKLMKSLNTGNLTNFRIPLRRNKSESRKLECVSSSERKTCSPLELLDSSSVSQRQKKNEETSVNSEQQPLPVVSDATSAASMKENAGKINGKDLHHDGSETLSNEMPTLPEHASLHPCPAPERQLESSPCGFSAAQCVWKSNFPEHSGNAVDHPVALEIRGGGKSRVNRSQPKGDFFPDILEAYKEDVLVIDVIQDDPDLFGTNDDEELTLTACENWPMKTSCSSIFIKEEKQNLKPEYAVIPENRGSVNANFRYASHSVQQILGMIDLPHRYCRYYFMTLRGCERAKCWFRHVPEQRHEKVCMAVLKTYISIKEKGLLQRAVQIFVRYYREVTPGEDFAFQVLNDLLVCLLKNCLLQEVFEILHVAVQVNTLPAVDVLLKVFEHVASLNIRNAVPKLISTFRKLIDAGMFLEFEHFNYITKLLQQLQVSSQEINVVLNIKSRFQERHFKSNWLFDCNLHCKEKNDWSKMGTLYVNARTGCEHFDDLQKLSLCIAEILTRDSEKDRPGVPFCDFADAGKMKMGIFIGRTGISMMNSYRNVLQWRKGRKVLDKLQELKINFTVLKGLIGAENLASRCQIVNNAAEIFLKTGSLDGATWVLRESEWTTNTPLWPCDEEDILNRHNLLCSLVHKYMRQSLYRQALEVLQNLPGFQNSSDTVDVSQYSCDFNLLIKACFESKNLGVSSSAVDFMLSKNIAVDFFLLRGLITGLGRSCLWSKARTYYKTALSLGCYPPLEGNLHHKILPIPFYVSEVEMLLAIELFLVSNASDIQSPGATTQSLQIILKRCEDQTVQNNSDYQAGMERLSLAAHVSDPKLFLKRMTVNVNMEEVYSLEHTSALKWLQENMKWAGKVWLFQ</sequence>
<feature type="compositionally biased region" description="Basic residues" evidence="9">
    <location>
        <begin position="89"/>
        <end position="103"/>
    </location>
</feature>
<feature type="zinc finger region" description="C3H1-type" evidence="8">
    <location>
        <begin position="785"/>
        <end position="813"/>
    </location>
</feature>
<dbReference type="GO" id="GO:0008270">
    <property type="term" value="F:zinc ion binding"/>
    <property type="evidence" value="ECO:0007669"/>
    <property type="project" value="UniProtKB-KW"/>
</dbReference>
<feature type="region of interest" description="Disordered" evidence="9">
    <location>
        <begin position="560"/>
        <end position="598"/>
    </location>
</feature>
<reference evidence="12" key="1">
    <citation type="submission" date="2025-08" db="UniProtKB">
        <authorList>
            <consortium name="Ensembl"/>
        </authorList>
    </citation>
    <scope>IDENTIFICATION</scope>
</reference>
<dbReference type="GO" id="GO:0048137">
    <property type="term" value="P:spermatocyte division"/>
    <property type="evidence" value="ECO:0007669"/>
    <property type="project" value="Ensembl"/>
</dbReference>
<evidence type="ECO:0000313" key="12">
    <source>
        <dbReference type="Ensembl" id="ENSABRP00000003979.1"/>
    </source>
</evidence>
<evidence type="ECO:0000256" key="6">
    <source>
        <dbReference type="ARBA" id="ARBA00022871"/>
    </source>
</evidence>
<keyword evidence="6" id="KW-0744">Spermatogenesis</keyword>
<keyword evidence="4" id="KW-0963">Cytoplasm</keyword>
<feature type="domain" description="C3H1-type" evidence="11">
    <location>
        <begin position="785"/>
        <end position="813"/>
    </location>
</feature>
<dbReference type="Proteomes" id="UP000694426">
    <property type="component" value="Unplaced"/>
</dbReference>
<proteinExistence type="predicted"/>
<evidence type="ECO:0000256" key="9">
    <source>
        <dbReference type="SAM" id="MobiDB-lite"/>
    </source>
</evidence>
<evidence type="ECO:0000259" key="11">
    <source>
        <dbReference type="PROSITE" id="PS50103"/>
    </source>
</evidence>
<feature type="region of interest" description="Disordered" evidence="9">
    <location>
        <begin position="37"/>
        <end position="173"/>
    </location>
</feature>
<dbReference type="Pfam" id="PF14669">
    <property type="entry name" value="Asp_Glu_race_2"/>
    <property type="match status" value="1"/>
</dbReference>